<comment type="caution">
    <text evidence="1">The sequence shown here is derived from an EMBL/GenBank/DDBJ whole genome shotgun (WGS) entry which is preliminary data.</text>
</comment>
<evidence type="ECO:0000313" key="2">
    <source>
        <dbReference type="Proteomes" id="UP001499882"/>
    </source>
</evidence>
<gene>
    <name evidence="1" type="ORF">GCM10023350_22830</name>
</gene>
<evidence type="ECO:0000313" key="1">
    <source>
        <dbReference type="EMBL" id="GAA4738157.1"/>
    </source>
</evidence>
<dbReference type="Gene3D" id="2.30.110.10">
    <property type="entry name" value="Electron Transport, Fmn-binding Protein, Chain A"/>
    <property type="match status" value="1"/>
</dbReference>
<dbReference type="RefSeq" id="WP_345526900.1">
    <property type="nucleotide sequence ID" value="NZ_BAABKN010000014.1"/>
</dbReference>
<organism evidence="1 2">
    <name type="scientific">Nocardioides endophyticus</name>
    <dbReference type="NCBI Taxonomy" id="1353775"/>
    <lineage>
        <taxon>Bacteria</taxon>
        <taxon>Bacillati</taxon>
        <taxon>Actinomycetota</taxon>
        <taxon>Actinomycetes</taxon>
        <taxon>Propionibacteriales</taxon>
        <taxon>Nocardioidaceae</taxon>
        <taxon>Nocardioides</taxon>
    </lineage>
</organism>
<proteinExistence type="predicted"/>
<protein>
    <recommendedName>
        <fullName evidence="3">Pyridoxamine 5'-phosphate oxidase family protein</fullName>
    </recommendedName>
</protein>
<evidence type="ECO:0008006" key="3">
    <source>
        <dbReference type="Google" id="ProtNLM"/>
    </source>
</evidence>
<name>A0ABP8YUE1_9ACTN</name>
<dbReference type="EMBL" id="BAABKN010000014">
    <property type="protein sequence ID" value="GAA4738157.1"/>
    <property type="molecule type" value="Genomic_DNA"/>
</dbReference>
<sequence length="166" mass="17934">MSEELEPRVPGPVREAIAADAPLAEGLTLLLLTVRDDGWPHLAMLSVGEVVARDDTSLGLLLWPDSTATRNLLARGRGTLCAVVDGASWMLRLTVAEEPPVSSEHGTFRRFAATVVATLVDRAPYAELTSGVTFRLHDPDAVLPRWAATRQLIASPPTPTTEEHHD</sequence>
<dbReference type="Proteomes" id="UP001499882">
    <property type="component" value="Unassembled WGS sequence"/>
</dbReference>
<accession>A0ABP8YUE1</accession>
<reference evidence="2" key="1">
    <citation type="journal article" date="2019" name="Int. J. Syst. Evol. Microbiol.">
        <title>The Global Catalogue of Microorganisms (GCM) 10K type strain sequencing project: providing services to taxonomists for standard genome sequencing and annotation.</title>
        <authorList>
            <consortium name="The Broad Institute Genomics Platform"/>
            <consortium name="The Broad Institute Genome Sequencing Center for Infectious Disease"/>
            <person name="Wu L."/>
            <person name="Ma J."/>
        </authorList>
    </citation>
    <scope>NUCLEOTIDE SEQUENCE [LARGE SCALE GENOMIC DNA]</scope>
    <source>
        <strain evidence="2">JCM 18532</strain>
    </source>
</reference>
<keyword evidence="2" id="KW-1185">Reference proteome</keyword>
<dbReference type="InterPro" id="IPR012349">
    <property type="entry name" value="Split_barrel_FMN-bd"/>
</dbReference>
<dbReference type="SUPFAM" id="SSF50475">
    <property type="entry name" value="FMN-binding split barrel"/>
    <property type="match status" value="1"/>
</dbReference>